<dbReference type="Gene3D" id="2.160.20.80">
    <property type="entry name" value="E3 ubiquitin-protein ligase SopA"/>
    <property type="match status" value="1"/>
</dbReference>
<reference evidence="1" key="2">
    <citation type="journal article" date="2021" name="PeerJ">
        <title>Extensive microbial diversity within the chicken gut microbiome revealed by metagenomics and culture.</title>
        <authorList>
            <person name="Gilroy R."/>
            <person name="Ravi A."/>
            <person name="Getino M."/>
            <person name="Pursley I."/>
            <person name="Horton D.L."/>
            <person name="Alikhan N.F."/>
            <person name="Baker D."/>
            <person name="Gharbi K."/>
            <person name="Hall N."/>
            <person name="Watson M."/>
            <person name="Adriaenssens E.M."/>
            <person name="Foster-Nyarko E."/>
            <person name="Jarju S."/>
            <person name="Secka A."/>
            <person name="Antonio M."/>
            <person name="Oren A."/>
            <person name="Chaudhuri R.R."/>
            <person name="La Ragione R."/>
            <person name="Hildebrand F."/>
            <person name="Pallen M.J."/>
        </authorList>
    </citation>
    <scope>NUCLEOTIDE SEQUENCE</scope>
    <source>
        <strain evidence="1">7293</strain>
    </source>
</reference>
<dbReference type="Proteomes" id="UP000823615">
    <property type="component" value="Unassembled WGS sequence"/>
</dbReference>
<sequence>MDLIAALLEEGEATELAEKETDYSGKDFSDGIIRDSSFSSVRFNCADFSNSVITDTVFDSCDFSNADFSSSSLLRVRFTHCKLTGTVFYSSRLRRTIVESSAGRYVSFDKSALEDVVITDSDFPDSSFASLIHKKLELSSCNLSRSDFRQTSLASVNLTSSSLSAISLSEGYKELKGAKIDVSQALDIVKGLGVELI</sequence>
<protein>
    <submittedName>
        <fullName evidence="1">Pentapeptide repeat-containing protein</fullName>
    </submittedName>
</protein>
<dbReference type="InterPro" id="IPR052949">
    <property type="entry name" value="PA_immunity-related"/>
</dbReference>
<dbReference type="PANTHER" id="PTHR42999">
    <property type="entry name" value="ANTIBIOTIC RESISTANCE PROTEIN MCBG"/>
    <property type="match status" value="1"/>
</dbReference>
<dbReference type="SUPFAM" id="SSF141571">
    <property type="entry name" value="Pentapeptide repeat-like"/>
    <property type="match status" value="1"/>
</dbReference>
<evidence type="ECO:0000313" key="1">
    <source>
        <dbReference type="EMBL" id="MBO8436472.1"/>
    </source>
</evidence>
<dbReference type="InterPro" id="IPR001646">
    <property type="entry name" value="5peptide_repeat"/>
</dbReference>
<organism evidence="1 2">
    <name type="scientific">Candidatus Ornithospirochaeta stercoripullorum</name>
    <dbReference type="NCBI Taxonomy" id="2840899"/>
    <lineage>
        <taxon>Bacteria</taxon>
        <taxon>Pseudomonadati</taxon>
        <taxon>Spirochaetota</taxon>
        <taxon>Spirochaetia</taxon>
        <taxon>Spirochaetales</taxon>
        <taxon>Spirochaetaceae</taxon>
        <taxon>Spirochaetaceae incertae sedis</taxon>
        <taxon>Candidatus Ornithospirochaeta</taxon>
    </lineage>
</organism>
<comment type="caution">
    <text evidence="1">The sequence shown here is derived from an EMBL/GenBank/DDBJ whole genome shotgun (WGS) entry which is preliminary data.</text>
</comment>
<dbReference type="PANTHER" id="PTHR42999:SF1">
    <property type="entry name" value="PENTAPEPTIDE REPEAT-CONTAINING PROTEIN"/>
    <property type="match status" value="1"/>
</dbReference>
<reference evidence="1" key="1">
    <citation type="submission" date="2020-10" db="EMBL/GenBank/DDBJ databases">
        <authorList>
            <person name="Gilroy R."/>
        </authorList>
    </citation>
    <scope>NUCLEOTIDE SEQUENCE</scope>
    <source>
        <strain evidence="1">7293</strain>
    </source>
</reference>
<dbReference type="EMBL" id="JADIMT010000069">
    <property type="protein sequence ID" value="MBO8436472.1"/>
    <property type="molecule type" value="Genomic_DNA"/>
</dbReference>
<evidence type="ECO:0000313" key="2">
    <source>
        <dbReference type="Proteomes" id="UP000823615"/>
    </source>
</evidence>
<proteinExistence type="predicted"/>
<gene>
    <name evidence="1" type="ORF">IAA97_05795</name>
</gene>
<dbReference type="AlphaFoldDB" id="A0A9D9DZ03"/>
<name>A0A9D9DZ03_9SPIO</name>
<accession>A0A9D9DZ03</accession>
<dbReference type="Pfam" id="PF00805">
    <property type="entry name" value="Pentapeptide"/>
    <property type="match status" value="2"/>
</dbReference>